<evidence type="ECO:0000313" key="3">
    <source>
        <dbReference type="Proteomes" id="UP000247586"/>
    </source>
</evidence>
<dbReference type="GeneID" id="36835591"/>
<keyword evidence="3" id="KW-1185">Reference proteome</keyword>
<sequence>MNDFPEVSVIITVYDRDKYIYSAINSVLNQTLDPSKYEILVVGKLENKEILDFLRRERIMFIENKERAIGPKIVDALKMAKGRIISFLEDDDLFHPDKLETVIENFSHDKKIGFMSHPLHIIDNENNHNTLSNTGYQSIYIDKNKPDKKERFLKAWKQGSKARYTASTVSILKDILVENIGYLQHVNFSPDSFYIFVSFKSKYNMIYSDRNLGDFRMSMHSLSKNLEELGNFIKHKKLYSFYFCLDYLNYKQMLQETELKQFITGASLFHKIYYNIYNSNRDNRCSLSMNEMFKWMMGIPDYSLKHWYDRFYPFISRMPWFIRLQFIKKSFERHRKGYLSLLEERSIS</sequence>
<dbReference type="InterPro" id="IPR001173">
    <property type="entry name" value="Glyco_trans_2-like"/>
</dbReference>
<dbReference type="PANTHER" id="PTHR22916">
    <property type="entry name" value="GLYCOSYLTRANSFERASE"/>
    <property type="match status" value="1"/>
</dbReference>
<dbReference type="Gene3D" id="3.90.550.10">
    <property type="entry name" value="Spore Coat Polysaccharide Biosynthesis Protein SpsA, Chain A"/>
    <property type="match status" value="1"/>
</dbReference>
<dbReference type="AlphaFoldDB" id="A0A2U9IV68"/>
<name>A0A2U9IV68_9CREN</name>
<gene>
    <name evidence="2" type="ORF">DFR87_09575</name>
</gene>
<dbReference type="Proteomes" id="UP000247586">
    <property type="component" value="Chromosome"/>
</dbReference>
<feature type="domain" description="Glycosyltransferase 2-like" evidence="1">
    <location>
        <begin position="8"/>
        <end position="141"/>
    </location>
</feature>
<dbReference type="OrthoDB" id="42128at2157"/>
<dbReference type="PANTHER" id="PTHR22916:SF3">
    <property type="entry name" value="UDP-GLCNAC:BETAGAL BETA-1,3-N-ACETYLGLUCOSAMINYLTRANSFERASE-LIKE PROTEIN 1"/>
    <property type="match status" value="1"/>
</dbReference>
<reference evidence="3" key="3">
    <citation type="submission" date="2020-03" db="EMBL/GenBank/DDBJ databases">
        <title>Sequencing and Assembly of Multiple Reported Metal-Biooxidizing Members of the Extremely Thermoacidophilic Archaeal Family Sulfolobaceae.</title>
        <authorList>
            <person name="Counts J.A."/>
            <person name="Kelly R.M."/>
        </authorList>
    </citation>
    <scope>NUCLEOTIDE SEQUENCE [LARGE SCALE GENOMIC DNA]</scope>
    <source>
        <strain evidence="3">HO1-1</strain>
    </source>
</reference>
<dbReference type="STRING" id="1293036.GCA_001315825_01958"/>
<dbReference type="EMBL" id="CP029287">
    <property type="protein sequence ID" value="AWR99895.1"/>
    <property type="molecule type" value="Genomic_DNA"/>
</dbReference>
<dbReference type="SUPFAM" id="SSF53448">
    <property type="entry name" value="Nucleotide-diphospho-sugar transferases"/>
    <property type="match status" value="1"/>
</dbReference>
<proteinExistence type="predicted"/>
<dbReference type="InterPro" id="IPR029044">
    <property type="entry name" value="Nucleotide-diphossugar_trans"/>
</dbReference>
<dbReference type="KEGG" id="mhk:DFR87_09575"/>
<dbReference type="CDD" id="cd00761">
    <property type="entry name" value="Glyco_tranf_GTA_type"/>
    <property type="match status" value="1"/>
</dbReference>
<organism evidence="2 3">
    <name type="scientific">Metallosphaera hakonensis JCM 8857 = DSM 7519</name>
    <dbReference type="NCBI Taxonomy" id="1293036"/>
    <lineage>
        <taxon>Archaea</taxon>
        <taxon>Thermoproteota</taxon>
        <taxon>Thermoprotei</taxon>
        <taxon>Sulfolobales</taxon>
        <taxon>Sulfolobaceae</taxon>
        <taxon>Metallosphaera</taxon>
    </lineage>
</organism>
<dbReference type="RefSeq" id="WP_110369424.1">
    <property type="nucleotide sequence ID" value="NZ_CP029287.2"/>
</dbReference>
<evidence type="ECO:0000259" key="1">
    <source>
        <dbReference type="Pfam" id="PF00535"/>
    </source>
</evidence>
<dbReference type="Pfam" id="PF00535">
    <property type="entry name" value="Glycos_transf_2"/>
    <property type="match status" value="1"/>
</dbReference>
<reference evidence="2 3" key="1">
    <citation type="submission" date="2018-05" db="EMBL/GenBank/DDBJ databases">
        <title>Complete Genome Sequences of Extremely Thermoacidophilic, Metal-Mobilizing Type-Strain Members of the Archaeal Family Sulfolobaceae: Acidianus brierleyi DSM-1651T, Acidianus sulfidivorans DSM-18786T, Metallosphaera hakonensis DSM-7519T, and Metallosphaera prunae DSM-10039T.</title>
        <authorList>
            <person name="Counts J.A."/>
            <person name="Kelly R.M."/>
        </authorList>
    </citation>
    <scope>NUCLEOTIDE SEQUENCE [LARGE SCALE GENOMIC DNA]</scope>
    <source>
        <strain evidence="2 3">HO1-1</strain>
    </source>
</reference>
<accession>A0A2U9IV68</accession>
<evidence type="ECO:0000313" key="2">
    <source>
        <dbReference type="EMBL" id="AWR99895.1"/>
    </source>
</evidence>
<protein>
    <recommendedName>
        <fullName evidence="1">Glycosyltransferase 2-like domain-containing protein</fullName>
    </recommendedName>
</protein>
<dbReference type="GO" id="GO:0016758">
    <property type="term" value="F:hexosyltransferase activity"/>
    <property type="evidence" value="ECO:0007669"/>
    <property type="project" value="UniProtKB-ARBA"/>
</dbReference>
<reference evidence="3" key="2">
    <citation type="submission" date="2020-03" db="EMBL/GenBank/DDBJ databases">
        <title>Complete Genome Sequences of Extremely Thermoacidophilic, Metal-Mobilizing Type-Strain Members of the Archaeal Family Sulfolobaceae: Acidianus brierleyi DSM-1651T, Acidianus sulfidivorans DSM-18786T, Metallosphaera hakonensis DSM-7519T, and Metallosphaera prunae DSM-10039T.</title>
        <authorList>
            <person name="Counts J.A."/>
            <person name="Kelly R.M."/>
        </authorList>
    </citation>
    <scope>NUCLEOTIDE SEQUENCE [LARGE SCALE GENOMIC DNA]</scope>
    <source>
        <strain evidence="3">HO1-1</strain>
    </source>
</reference>